<gene>
    <name evidence="2" type="ORF">KIK155_LOCUS23198</name>
</gene>
<reference evidence="2" key="1">
    <citation type="submission" date="2021-02" db="EMBL/GenBank/DDBJ databases">
        <authorList>
            <person name="Nowell W R."/>
        </authorList>
    </citation>
    <scope>NUCLEOTIDE SEQUENCE</scope>
</reference>
<feature type="compositionally biased region" description="Basic and acidic residues" evidence="1">
    <location>
        <begin position="171"/>
        <end position="180"/>
    </location>
</feature>
<protein>
    <submittedName>
        <fullName evidence="2">Uncharacterized protein</fullName>
    </submittedName>
</protein>
<organism evidence="2 3">
    <name type="scientific">Rotaria socialis</name>
    <dbReference type="NCBI Taxonomy" id="392032"/>
    <lineage>
        <taxon>Eukaryota</taxon>
        <taxon>Metazoa</taxon>
        <taxon>Spiralia</taxon>
        <taxon>Gnathifera</taxon>
        <taxon>Rotifera</taxon>
        <taxon>Eurotatoria</taxon>
        <taxon>Bdelloidea</taxon>
        <taxon>Philodinida</taxon>
        <taxon>Philodinidae</taxon>
        <taxon>Rotaria</taxon>
    </lineage>
</organism>
<evidence type="ECO:0000256" key="1">
    <source>
        <dbReference type="SAM" id="MobiDB-lite"/>
    </source>
</evidence>
<proteinExistence type="predicted"/>
<dbReference type="EMBL" id="CAJNYV010004115">
    <property type="protein sequence ID" value="CAF3646003.1"/>
    <property type="molecule type" value="Genomic_DNA"/>
</dbReference>
<evidence type="ECO:0000313" key="3">
    <source>
        <dbReference type="Proteomes" id="UP000663865"/>
    </source>
</evidence>
<feature type="region of interest" description="Disordered" evidence="1">
    <location>
        <begin position="152"/>
        <end position="180"/>
    </location>
</feature>
<comment type="caution">
    <text evidence="2">The sequence shown here is derived from an EMBL/GenBank/DDBJ whole genome shotgun (WGS) entry which is preliminary data.</text>
</comment>
<accession>A0A818QTQ3</accession>
<evidence type="ECO:0000313" key="2">
    <source>
        <dbReference type="EMBL" id="CAF3646003.1"/>
    </source>
</evidence>
<sequence>MMTFKGMLKIVVTDFKKQHEEKMFSIANELMKTRRELKDVKEQLRALQLNQSTSSPDIASLAGPTISLFVQYYEFFNELCDFQQTMTVNQLLIKLRQITGIPQSHPIRIRVLSKDGSTTLFYLDKKFDRTLESYEDDLKPRMILKIENDEESGLEKKTNRFQRAKSLSDPGRTHSYESDV</sequence>
<name>A0A818QTQ3_9BILA</name>
<dbReference type="Proteomes" id="UP000663865">
    <property type="component" value="Unassembled WGS sequence"/>
</dbReference>
<dbReference type="AlphaFoldDB" id="A0A818QTQ3"/>